<gene>
    <name evidence="1" type="ORF">QO016_004063</name>
</gene>
<evidence type="ECO:0000313" key="1">
    <source>
        <dbReference type="EMBL" id="MDQ0444550.1"/>
    </source>
</evidence>
<proteinExistence type="predicted"/>
<keyword evidence="2" id="KW-1185">Reference proteome</keyword>
<comment type="caution">
    <text evidence="1">The sequence shown here is derived from an EMBL/GenBank/DDBJ whole genome shotgun (WGS) entry which is preliminary data.</text>
</comment>
<sequence>MLPSDPVPTERLMRRSEAAAFIRETFGVSCCTGTLAKLAVIGGGPEYQKFGRFPLYSQSACRAWVQGRLSRRVTSTSELSSAA</sequence>
<evidence type="ECO:0000313" key="2">
    <source>
        <dbReference type="Proteomes" id="UP001236369"/>
    </source>
</evidence>
<dbReference type="EMBL" id="JAUSVV010000013">
    <property type="protein sequence ID" value="MDQ0444550.1"/>
    <property type="molecule type" value="Genomic_DNA"/>
</dbReference>
<protein>
    <submittedName>
        <fullName evidence="1">Uncharacterized protein</fullName>
    </submittedName>
</protein>
<reference evidence="1 2" key="1">
    <citation type="submission" date="2023-07" db="EMBL/GenBank/DDBJ databases">
        <title>Genomic Encyclopedia of Type Strains, Phase IV (KMG-IV): sequencing the most valuable type-strain genomes for metagenomic binning, comparative biology and taxonomic classification.</title>
        <authorList>
            <person name="Goeker M."/>
        </authorList>
    </citation>
    <scope>NUCLEOTIDE SEQUENCE [LARGE SCALE GENOMIC DNA]</scope>
    <source>
        <strain evidence="1 2">DSM 19562</strain>
    </source>
</reference>
<name>A0ABU0HS71_9HYPH</name>
<accession>A0ABU0HS71</accession>
<dbReference type="Proteomes" id="UP001236369">
    <property type="component" value="Unassembled WGS sequence"/>
</dbReference>
<dbReference type="RefSeq" id="WP_238252892.1">
    <property type="nucleotide sequence ID" value="NZ_BPQX01000063.1"/>
</dbReference>
<organism evidence="1 2">
    <name type="scientific">Methylobacterium persicinum</name>
    <dbReference type="NCBI Taxonomy" id="374426"/>
    <lineage>
        <taxon>Bacteria</taxon>
        <taxon>Pseudomonadati</taxon>
        <taxon>Pseudomonadota</taxon>
        <taxon>Alphaproteobacteria</taxon>
        <taxon>Hyphomicrobiales</taxon>
        <taxon>Methylobacteriaceae</taxon>
        <taxon>Methylobacterium</taxon>
    </lineage>
</organism>